<evidence type="ECO:0000256" key="1">
    <source>
        <dbReference type="SAM" id="MobiDB-lite"/>
    </source>
</evidence>
<feature type="region of interest" description="Disordered" evidence="1">
    <location>
        <begin position="517"/>
        <end position="553"/>
    </location>
</feature>
<feature type="domain" description="Fungal-type protein kinase" evidence="2">
    <location>
        <begin position="270"/>
        <end position="682"/>
    </location>
</feature>
<dbReference type="Gene3D" id="1.10.510.10">
    <property type="entry name" value="Transferase(Phosphotransferase) domain 1"/>
    <property type="match status" value="1"/>
</dbReference>
<proteinExistence type="predicted"/>
<gene>
    <name evidence="3" type="ORF">ARAM_003164</name>
</gene>
<accession>A0A0F8WEI1</accession>
<reference evidence="3 4" key="1">
    <citation type="submission" date="2015-02" db="EMBL/GenBank/DDBJ databases">
        <title>Draft Genome Sequences of Two Closely-Related Aflatoxigenic Aspergillus Species Obtained from the Cote d'Ivoire.</title>
        <authorList>
            <person name="Moore G.G."/>
            <person name="Beltz S.B."/>
            <person name="Mack B.M."/>
        </authorList>
    </citation>
    <scope>NUCLEOTIDE SEQUENCE [LARGE SCALE GENOMIC DNA]</scope>
    <source>
        <strain evidence="3 4">SRRC1468</strain>
    </source>
</reference>
<dbReference type="InterPro" id="IPR040976">
    <property type="entry name" value="Pkinase_fungal"/>
</dbReference>
<dbReference type="PANTHER" id="PTHR38248">
    <property type="entry name" value="FUNK1 6"/>
    <property type="match status" value="1"/>
</dbReference>
<keyword evidence="4" id="KW-1185">Reference proteome</keyword>
<name>A0A0F8WEI1_9EURO</name>
<dbReference type="InterPro" id="IPR011009">
    <property type="entry name" value="Kinase-like_dom_sf"/>
</dbReference>
<evidence type="ECO:0000313" key="4">
    <source>
        <dbReference type="Proteomes" id="UP000034291"/>
    </source>
</evidence>
<dbReference type="OrthoDB" id="5584477at2759"/>
<protein>
    <recommendedName>
        <fullName evidence="2">Fungal-type protein kinase domain-containing protein</fullName>
    </recommendedName>
</protein>
<dbReference type="SUPFAM" id="SSF56112">
    <property type="entry name" value="Protein kinase-like (PK-like)"/>
    <property type="match status" value="1"/>
</dbReference>
<evidence type="ECO:0000313" key="3">
    <source>
        <dbReference type="EMBL" id="KKK16275.1"/>
    </source>
</evidence>
<dbReference type="EMBL" id="JZBS01003057">
    <property type="protein sequence ID" value="KKK16275.1"/>
    <property type="molecule type" value="Genomic_DNA"/>
</dbReference>
<dbReference type="AlphaFoldDB" id="A0A0F8WEI1"/>
<dbReference type="Proteomes" id="UP000034291">
    <property type="component" value="Unassembled WGS sequence"/>
</dbReference>
<sequence>MRHLSATTIIEDKPIKTGLNAIRQQILSAFRNAGHPCSITSCRKLDPKELRDLSLDLILALQALPASRALPPVNSRSRNLFGDLSRLSTNVNADEVDIEQLLPLLDAILKEESDEVVWNKVYGAVTESTPPPRLLSVLDQTPFSHPTSSCVNSSEHRNYVDAVLKEELGSIFIGVPHFHDAFFGNIIGLEEEGRGLFRKLKEGDNPLYKDDAGWCDWPINPQEKEVLKWLSEKFKLLQTFALEGASARVEERAILTRPSKPLRGSAAKRKVDIAIIRGSQILDEQDSHWSHVLVPGELKSNPDLDTSSKTWRDLGRYAKEVFMAQDTRRFVLGFTLCGSVMRLWEFDRLGAIASISFDINRDGMKFILAMLGFMRMNDEQLGFDPTISTATNGKRYMEISRNGRQERLVLDRLMKPSSCVVGRATICWKAHLEDRPEITVVVKDSWQYPEREEEGEMLREISEKNVVNIATYFFHQTVEVNGKVDDVRINIRNGLDVTKASNFRDVHLHRARKDLHKAPLHVSSSNRKRSSSQVDNPLPRTKRPCSVSSSIGDDISSRNRIHRRVFISDYGKPIYRASSRLALLVALEHCLIGYESLHTTTGILQGDISTGNLMICESESESSWPAFLIDLDLAFQESREHASGARGKTGTRAFMAIGLLLGEKHSFWHDVESFFWVLFWICIHYNGPNADVGPTDFDCWNYDDDQKLANSKKGIVDDEADFEQVANMYFTPFYEPLIPWVNRLRRVMFPGGVRRKKSDRGLYEQIRLVLREAARDPNVLALMSNEIDVKPSGVEFLEKLKESKYSVVFKVRLQERIYVMKVYHNRGPSEFNPPDREVNLFVSESTAYHQMNLLKGLLPPNAVLIEYIPNLQPIDLSNFSEKRLAKLREILDDIHSAKVLHEDDDLSPRQEKWIEEEVEKVDYFVDALAQDFEEGRLNRTIPYYYEWYK</sequence>
<evidence type="ECO:0000259" key="2">
    <source>
        <dbReference type="Pfam" id="PF17667"/>
    </source>
</evidence>
<dbReference type="Pfam" id="PF17667">
    <property type="entry name" value="Pkinase_fungal"/>
    <property type="match status" value="1"/>
</dbReference>
<dbReference type="STRING" id="308745.A0A0F8WEI1"/>
<dbReference type="PANTHER" id="PTHR38248:SF2">
    <property type="entry name" value="FUNK1 11"/>
    <property type="match status" value="1"/>
</dbReference>
<organism evidence="3 4">
    <name type="scientific">Aspergillus rambellii</name>
    <dbReference type="NCBI Taxonomy" id="308745"/>
    <lineage>
        <taxon>Eukaryota</taxon>
        <taxon>Fungi</taxon>
        <taxon>Dikarya</taxon>
        <taxon>Ascomycota</taxon>
        <taxon>Pezizomycotina</taxon>
        <taxon>Eurotiomycetes</taxon>
        <taxon>Eurotiomycetidae</taxon>
        <taxon>Eurotiales</taxon>
        <taxon>Aspergillaceae</taxon>
        <taxon>Aspergillus</taxon>
        <taxon>Aspergillus subgen. Nidulantes</taxon>
    </lineage>
</organism>
<comment type="caution">
    <text evidence="3">The sequence shown here is derived from an EMBL/GenBank/DDBJ whole genome shotgun (WGS) entry which is preliminary data.</text>
</comment>